<protein>
    <submittedName>
        <fullName evidence="1">Peroxiredoxin</fullName>
    </submittedName>
</protein>
<organism evidence="1 2">
    <name type="scientific">Arachidicoccus rhizosphaerae</name>
    <dbReference type="NCBI Taxonomy" id="551991"/>
    <lineage>
        <taxon>Bacteria</taxon>
        <taxon>Pseudomonadati</taxon>
        <taxon>Bacteroidota</taxon>
        <taxon>Chitinophagia</taxon>
        <taxon>Chitinophagales</taxon>
        <taxon>Chitinophagaceae</taxon>
        <taxon>Arachidicoccus</taxon>
    </lineage>
</organism>
<evidence type="ECO:0000313" key="2">
    <source>
        <dbReference type="Proteomes" id="UP000199041"/>
    </source>
</evidence>
<name>A0A1H3XZT0_9BACT</name>
<gene>
    <name evidence="1" type="ORF">SAMN05192529_10717</name>
</gene>
<dbReference type="SUPFAM" id="SSF52833">
    <property type="entry name" value="Thioredoxin-like"/>
    <property type="match status" value="1"/>
</dbReference>
<accession>A0A1H3XZT0</accession>
<dbReference type="AlphaFoldDB" id="A0A1H3XZT0"/>
<dbReference type="RefSeq" id="WP_091395949.1">
    <property type="nucleotide sequence ID" value="NZ_FNQY01000007.1"/>
</dbReference>
<dbReference type="Gene3D" id="3.40.30.10">
    <property type="entry name" value="Glutaredoxin"/>
    <property type="match status" value="1"/>
</dbReference>
<sequence length="232" mass="26367">MSQSTAKVNKHVLPFTEVLEGAPSISNYYGFSPLKKGDLLPVITHPGSHIIYPGVKPEQQTVKDITPVSLLELSHINKPLVIAFRPSIQHTPKDDIHFLDSFQRDIQIMGGSLLVVSNANIRYLRRQLGQHNHLWVLSDPHNSLAEQFGLYTPENPIGDWLSGIDDNIPLPAFYVVLPSGEISYHYVDYNFRTYSPESGEIYQQGFVRQILTRIYQDAHYLRHGQKAVFKHP</sequence>
<proteinExistence type="predicted"/>
<dbReference type="OrthoDB" id="645652at2"/>
<evidence type="ECO:0000313" key="1">
    <source>
        <dbReference type="EMBL" id="SEA04866.1"/>
    </source>
</evidence>
<dbReference type="Proteomes" id="UP000199041">
    <property type="component" value="Unassembled WGS sequence"/>
</dbReference>
<dbReference type="EMBL" id="FNQY01000007">
    <property type="protein sequence ID" value="SEA04866.1"/>
    <property type="molecule type" value="Genomic_DNA"/>
</dbReference>
<dbReference type="InterPro" id="IPR036249">
    <property type="entry name" value="Thioredoxin-like_sf"/>
</dbReference>
<reference evidence="1 2" key="1">
    <citation type="submission" date="2016-10" db="EMBL/GenBank/DDBJ databases">
        <authorList>
            <person name="de Groot N.N."/>
        </authorList>
    </citation>
    <scope>NUCLEOTIDE SEQUENCE [LARGE SCALE GENOMIC DNA]</scope>
    <source>
        <strain evidence="1 2">Vu-144</strain>
    </source>
</reference>
<keyword evidence="2" id="KW-1185">Reference proteome</keyword>